<evidence type="ECO:0000313" key="2">
    <source>
        <dbReference type="EMBL" id="MEC5424844.1"/>
    </source>
</evidence>
<keyword evidence="2" id="KW-0687">Ribonucleoprotein</keyword>
<keyword evidence="1" id="KW-0472">Membrane</keyword>
<name>A0ABU6KHP2_9BACI</name>
<dbReference type="GO" id="GO:1990904">
    <property type="term" value="C:ribonucleoprotein complex"/>
    <property type="evidence" value="ECO:0007669"/>
    <property type="project" value="UniProtKB-KW"/>
</dbReference>
<evidence type="ECO:0000256" key="1">
    <source>
        <dbReference type="SAM" id="Phobius"/>
    </source>
</evidence>
<dbReference type="RefSeq" id="WP_327608400.1">
    <property type="nucleotide sequence ID" value="NZ_JARZFX010000008.1"/>
</dbReference>
<protein>
    <submittedName>
        <fullName evidence="2">Small nuclear ribonucleoprotein</fullName>
    </submittedName>
</protein>
<dbReference type="Proteomes" id="UP001335737">
    <property type="component" value="Unassembled WGS sequence"/>
</dbReference>
<comment type="caution">
    <text evidence="2">The sequence shown here is derived from an EMBL/GenBank/DDBJ whole genome shotgun (WGS) entry which is preliminary data.</text>
</comment>
<evidence type="ECO:0000313" key="3">
    <source>
        <dbReference type="Proteomes" id="UP001335737"/>
    </source>
</evidence>
<proteinExistence type="predicted"/>
<dbReference type="EMBL" id="JARZFX010000008">
    <property type="protein sequence ID" value="MEC5424844.1"/>
    <property type="molecule type" value="Genomic_DNA"/>
</dbReference>
<keyword evidence="3" id="KW-1185">Reference proteome</keyword>
<organism evidence="2 3">
    <name type="scientific">Virgibacillus tibetensis</name>
    <dbReference type="NCBI Taxonomy" id="3042313"/>
    <lineage>
        <taxon>Bacteria</taxon>
        <taxon>Bacillati</taxon>
        <taxon>Bacillota</taxon>
        <taxon>Bacilli</taxon>
        <taxon>Bacillales</taxon>
        <taxon>Bacillaceae</taxon>
        <taxon>Virgibacillus</taxon>
    </lineage>
</organism>
<feature type="transmembrane region" description="Helical" evidence="1">
    <location>
        <begin position="89"/>
        <end position="105"/>
    </location>
</feature>
<accession>A0ABU6KHP2</accession>
<keyword evidence="1" id="KW-0812">Transmembrane</keyword>
<gene>
    <name evidence="2" type="ORF">QGM71_15265</name>
</gene>
<keyword evidence="1" id="KW-1133">Transmembrane helix</keyword>
<sequence>MNTENHDVQNDLRNMYDECRKHMNYHVTLTMTDGSTFDGIIVEVDRDNFTVLAGEDVMERENENGSDSRQYYGDFGRPRRRFRRFRRRAFPFASLAALALLPYITPTPYPYYPSPYPYPYY</sequence>
<reference evidence="2 3" key="1">
    <citation type="journal article" date="2024" name="Int. J. Syst. Evol. Microbiol.">
        <title>Virgibacillus tibetensis sp. nov., isolated from salt lake on the Tibetan Plateau of China.</title>
        <authorList>
            <person name="Phurbu D."/>
            <person name="Liu Z.-X."/>
            <person name="Wang R."/>
            <person name="Zheng Y.-Y."/>
            <person name="Liu H.-C."/>
            <person name="Zhou Y.-G."/>
            <person name="Yu Y.-J."/>
            <person name="Li A.-H."/>
        </authorList>
    </citation>
    <scope>NUCLEOTIDE SEQUENCE [LARGE SCALE GENOMIC DNA]</scope>
    <source>
        <strain evidence="2 3">C22-A2</strain>
    </source>
</reference>